<evidence type="ECO:0000256" key="6">
    <source>
        <dbReference type="PROSITE-ProRule" id="PRU10141"/>
    </source>
</evidence>
<keyword evidence="9" id="KW-1185">Reference proteome</keyword>
<dbReference type="InterPro" id="IPR011990">
    <property type="entry name" value="TPR-like_helical_dom_sf"/>
</dbReference>
<dbReference type="PROSITE" id="PS00107">
    <property type="entry name" value="PROTEIN_KINASE_ATP"/>
    <property type="match status" value="1"/>
</dbReference>
<gene>
    <name evidence="8" type="ORF">POL58_26670</name>
</gene>
<keyword evidence="1" id="KW-0808">Transferase</keyword>
<dbReference type="Proteomes" id="UP001217838">
    <property type="component" value="Unassembled WGS sequence"/>
</dbReference>
<feature type="binding site" evidence="6">
    <location>
        <position position="77"/>
    </location>
    <ligand>
        <name>ATP</name>
        <dbReference type="ChEBI" id="CHEBI:30616"/>
    </ligand>
</feature>
<dbReference type="Gene3D" id="1.10.510.10">
    <property type="entry name" value="Transferase(Phosphotransferase) domain 1"/>
    <property type="match status" value="1"/>
</dbReference>
<dbReference type="Pfam" id="PF13424">
    <property type="entry name" value="TPR_12"/>
    <property type="match status" value="3"/>
</dbReference>
<evidence type="ECO:0000313" key="8">
    <source>
        <dbReference type="EMBL" id="MDC0671365.1"/>
    </source>
</evidence>
<dbReference type="PROSITE" id="PS50005">
    <property type="entry name" value="TPR"/>
    <property type="match status" value="1"/>
</dbReference>
<proteinExistence type="predicted"/>
<sequence>MSAPEADDAPRAEAVTLIARTLADAATLAADGSASLRPREQPTRIGRFTVLRELGSGGMGVVYAAYDEQLDRKLAIKLLHGDPDHDASQGHARLLREAQALARLSHPNVVAIYEVGSFFEHVFLAMEYVQGASLRAWLEATPRPWREVLRVFAQAGRGLAAAHAAGLVHRDFKPDNAIVGDDGRVRVLDFGLARAPESTEAQATDEPRTTAMSRNTLGSQITVAGAVVGTPAYIAPELYMRLPADARSDQFAFCVALWEALHGQRPFLGETLQALALTICEGRVTPPPAGRRVPAWLHAALLRGLDPDPARRFPSMDALLAAIDRDPERTRVRLLGAAVLLCVAGMIGLGARNAMASREGQCTGGAARITSVWGQVQKDSLTAALTATGLPYARDTAARVNLRLDAYAAAWAAAHRDACEDTAVRKEQSQELLELRMACLEDRRAALAETVALLHEAEAPTLERAVQATQELPAIEPCANTSYVRSEHPLPATAAEAIAEAAARKQFERVHALLGADRNHEAELEFQKIETATLPLHLTPELALLRAEVDVSQSRYQAAREGFEQAYLTARRLGDDTIARFAASRQLHQLGDDTRLRPLWELWWRLAETEVARSGDLLDRLGLRLTRADYLRMATTEYSRAYDTLAGAVEECEADRKCRDSSLSTGLMNGLGRIYTELGDGEASLAMHRRALARRIEMLGPRHPHVALSLDSMGGALELLGRYEEALKIQEQALALRLAAFGRDDVAVAESYNNLAGVLMQLEDVPRAAEYFRETARIEEKLLGPESAQIGLTLMNLGSAMHQLGRQEEALRLLERTAQIQRTTLVPFHAETMYTQALLAGIQHSLGDLEAAERHFLAALKVIELRREPDHLGAAMVQQNYVALLRELDRPREALALMTRVRQRMAEHLGESHIFMADLDATLSVLHEDLGDLAAAELHARRATALQEASFAADDPRRVDALTQLATLLREREPAEALALAERALQLTRTGVVSPVLLANLHETVAVALLRSGGDRERIREAACLADQSRRAAGDDAEDRRKRLRALRLPASPCL</sequence>
<organism evidence="8 9">
    <name type="scientific">Nannocystis radixulma</name>
    <dbReference type="NCBI Taxonomy" id="2995305"/>
    <lineage>
        <taxon>Bacteria</taxon>
        <taxon>Pseudomonadati</taxon>
        <taxon>Myxococcota</taxon>
        <taxon>Polyangia</taxon>
        <taxon>Nannocystales</taxon>
        <taxon>Nannocystaceae</taxon>
        <taxon>Nannocystis</taxon>
    </lineage>
</organism>
<keyword evidence="4 6" id="KW-0067">ATP-binding</keyword>
<dbReference type="InterPro" id="IPR000719">
    <property type="entry name" value="Prot_kinase_dom"/>
</dbReference>
<keyword evidence="3 8" id="KW-0418">Kinase</keyword>
<evidence type="ECO:0000256" key="1">
    <source>
        <dbReference type="ARBA" id="ARBA00022679"/>
    </source>
</evidence>
<evidence type="ECO:0000256" key="3">
    <source>
        <dbReference type="ARBA" id="ARBA00022777"/>
    </source>
</evidence>
<dbReference type="EMBL" id="JAQNDN010000015">
    <property type="protein sequence ID" value="MDC0671365.1"/>
    <property type="molecule type" value="Genomic_DNA"/>
</dbReference>
<dbReference type="SUPFAM" id="SSF56112">
    <property type="entry name" value="Protein kinase-like (PK-like)"/>
    <property type="match status" value="1"/>
</dbReference>
<dbReference type="InterPro" id="IPR017441">
    <property type="entry name" value="Protein_kinase_ATP_BS"/>
</dbReference>
<dbReference type="GO" id="GO:0016301">
    <property type="term" value="F:kinase activity"/>
    <property type="evidence" value="ECO:0007669"/>
    <property type="project" value="UniProtKB-KW"/>
</dbReference>
<keyword evidence="2 6" id="KW-0547">Nucleotide-binding</keyword>
<evidence type="ECO:0000256" key="5">
    <source>
        <dbReference type="PROSITE-ProRule" id="PRU00339"/>
    </source>
</evidence>
<accession>A0ABT5BCK9</accession>
<feature type="domain" description="Protein kinase" evidence="7">
    <location>
        <begin position="48"/>
        <end position="329"/>
    </location>
</feature>
<dbReference type="SMART" id="SM00028">
    <property type="entry name" value="TPR"/>
    <property type="match status" value="5"/>
</dbReference>
<dbReference type="CDD" id="cd14014">
    <property type="entry name" value="STKc_PknB_like"/>
    <property type="match status" value="1"/>
</dbReference>
<protein>
    <submittedName>
        <fullName evidence="8">Serine/threonine-protein kinase</fullName>
    </submittedName>
</protein>
<dbReference type="PROSITE" id="PS50011">
    <property type="entry name" value="PROTEIN_KINASE_DOM"/>
    <property type="match status" value="1"/>
</dbReference>
<name>A0ABT5BCK9_9BACT</name>
<evidence type="ECO:0000256" key="2">
    <source>
        <dbReference type="ARBA" id="ARBA00022741"/>
    </source>
</evidence>
<dbReference type="PANTHER" id="PTHR43289">
    <property type="entry name" value="MITOGEN-ACTIVATED PROTEIN KINASE KINASE KINASE 20-RELATED"/>
    <property type="match status" value="1"/>
</dbReference>
<dbReference type="InterPro" id="IPR019734">
    <property type="entry name" value="TPR_rpt"/>
</dbReference>
<evidence type="ECO:0000313" key="9">
    <source>
        <dbReference type="Proteomes" id="UP001217838"/>
    </source>
</evidence>
<dbReference type="RefSeq" id="WP_272001520.1">
    <property type="nucleotide sequence ID" value="NZ_JAQNDN010000015.1"/>
</dbReference>
<dbReference type="SUPFAM" id="SSF48452">
    <property type="entry name" value="TPR-like"/>
    <property type="match status" value="3"/>
</dbReference>
<comment type="caution">
    <text evidence="8">The sequence shown here is derived from an EMBL/GenBank/DDBJ whole genome shotgun (WGS) entry which is preliminary data.</text>
</comment>
<reference evidence="8 9" key="1">
    <citation type="submission" date="2022-11" db="EMBL/GenBank/DDBJ databases">
        <title>Minimal conservation of predation-associated metabolite biosynthetic gene clusters underscores biosynthetic potential of Myxococcota including descriptions for ten novel species: Archangium lansinium sp. nov., Myxococcus landrumus sp. nov., Nannocystis bai.</title>
        <authorList>
            <person name="Ahearne A."/>
            <person name="Stevens C."/>
            <person name="Dowd S."/>
        </authorList>
    </citation>
    <scope>NUCLEOTIDE SEQUENCE [LARGE SCALE GENOMIC DNA]</scope>
    <source>
        <strain evidence="8 9">NCELM</strain>
    </source>
</reference>
<feature type="repeat" description="TPR" evidence="5">
    <location>
        <begin position="749"/>
        <end position="782"/>
    </location>
</feature>
<dbReference type="PANTHER" id="PTHR43289:SF6">
    <property type="entry name" value="SERINE_THREONINE-PROTEIN KINASE NEKL-3"/>
    <property type="match status" value="1"/>
</dbReference>
<dbReference type="InterPro" id="IPR011009">
    <property type="entry name" value="Kinase-like_dom_sf"/>
</dbReference>
<dbReference type="Pfam" id="PF00069">
    <property type="entry name" value="Pkinase"/>
    <property type="match status" value="1"/>
</dbReference>
<keyword evidence="5" id="KW-0802">TPR repeat</keyword>
<dbReference type="Gene3D" id="1.25.40.10">
    <property type="entry name" value="Tetratricopeptide repeat domain"/>
    <property type="match status" value="2"/>
</dbReference>
<evidence type="ECO:0000256" key="4">
    <source>
        <dbReference type="ARBA" id="ARBA00022840"/>
    </source>
</evidence>
<evidence type="ECO:0000259" key="7">
    <source>
        <dbReference type="PROSITE" id="PS50011"/>
    </source>
</evidence>
<dbReference type="Gene3D" id="3.30.200.20">
    <property type="entry name" value="Phosphorylase Kinase, domain 1"/>
    <property type="match status" value="1"/>
</dbReference>